<protein>
    <recommendedName>
        <fullName evidence="4">Lipoprotein</fullName>
    </recommendedName>
</protein>
<organism evidence="2 3">
    <name type="scientific">Cystobacter fuscus</name>
    <dbReference type="NCBI Taxonomy" id="43"/>
    <lineage>
        <taxon>Bacteria</taxon>
        <taxon>Pseudomonadati</taxon>
        <taxon>Myxococcota</taxon>
        <taxon>Myxococcia</taxon>
        <taxon>Myxococcales</taxon>
        <taxon>Cystobacterineae</taxon>
        <taxon>Archangiaceae</taxon>
        <taxon>Cystobacter</taxon>
    </lineage>
</organism>
<evidence type="ECO:0008006" key="4">
    <source>
        <dbReference type="Google" id="ProtNLM"/>
    </source>
</evidence>
<dbReference type="KEGG" id="cfus:CYFUS_009215"/>
<accession>A0A250JIM2</accession>
<name>A0A250JIM2_9BACT</name>
<feature type="chain" id="PRO_5013123505" description="Lipoprotein" evidence="1">
    <location>
        <begin position="27"/>
        <end position="134"/>
    </location>
</feature>
<feature type="signal peptide" evidence="1">
    <location>
        <begin position="1"/>
        <end position="26"/>
    </location>
</feature>
<dbReference type="AlphaFoldDB" id="A0A250JIM2"/>
<reference evidence="2 3" key="1">
    <citation type="submission" date="2017-06" db="EMBL/GenBank/DDBJ databases">
        <title>Sequencing and comparative analysis of myxobacterial genomes.</title>
        <authorList>
            <person name="Rupp O."/>
            <person name="Goesmann A."/>
            <person name="Sogaard-Andersen L."/>
        </authorList>
    </citation>
    <scope>NUCLEOTIDE SEQUENCE [LARGE SCALE GENOMIC DNA]</scope>
    <source>
        <strain evidence="2 3">DSM 52655</strain>
    </source>
</reference>
<dbReference type="RefSeq" id="WP_095991109.1">
    <property type="nucleotide sequence ID" value="NZ_CP022098.1"/>
</dbReference>
<proteinExistence type="predicted"/>
<evidence type="ECO:0000313" key="2">
    <source>
        <dbReference type="EMBL" id="ATB43735.1"/>
    </source>
</evidence>
<evidence type="ECO:0000313" key="3">
    <source>
        <dbReference type="Proteomes" id="UP000217257"/>
    </source>
</evidence>
<gene>
    <name evidence="2" type="ORF">CYFUS_009215</name>
</gene>
<keyword evidence="1" id="KW-0732">Signal</keyword>
<sequence>MHKKTSRALKMVSGLFVAVLSTAAHADVLYQCQLNQTLWSEYDNCMTHCSSQQWIPDASNPNGGYWNTSWYGCMDVYNSGSGGSSGGGGSGGGGGGSGGGWSDPFYQGQCDYNVMCPGANSCLCKGTGGEQQST</sequence>
<dbReference type="Proteomes" id="UP000217257">
    <property type="component" value="Chromosome"/>
</dbReference>
<evidence type="ECO:0000256" key="1">
    <source>
        <dbReference type="SAM" id="SignalP"/>
    </source>
</evidence>
<dbReference type="EMBL" id="CP022098">
    <property type="protein sequence ID" value="ATB43735.1"/>
    <property type="molecule type" value="Genomic_DNA"/>
</dbReference>